<reference evidence="6 7" key="1">
    <citation type="journal article" date="2023" name="Int. J. Syst. Evol. Microbiol.">
        <title>Methylocystis iwaonis sp. nov., a type II methane-oxidizing bacterium from surface soil of a rice paddy field in Japan, and emended description of the genus Methylocystis (ex Whittenbury et al. 1970) Bowman et al. 1993.</title>
        <authorList>
            <person name="Kaise H."/>
            <person name="Sawadogo J.B."/>
            <person name="Alam M.S."/>
            <person name="Ueno C."/>
            <person name="Dianou D."/>
            <person name="Shinjo R."/>
            <person name="Asakawa S."/>
        </authorList>
    </citation>
    <scope>NUCLEOTIDE SEQUENCE [LARGE SCALE GENOMIC DNA]</scope>
    <source>
        <strain evidence="6 7">SS37A-Re</strain>
    </source>
</reference>
<name>A0ABN6VEH4_9HYPH</name>
<dbReference type="InterPro" id="IPR011006">
    <property type="entry name" value="CheY-like_superfamily"/>
</dbReference>
<dbReference type="PANTHER" id="PTHR45138">
    <property type="entry name" value="REGULATORY COMPONENTS OF SENSORY TRANSDUCTION SYSTEM"/>
    <property type="match status" value="1"/>
</dbReference>
<dbReference type="CDD" id="cd17539">
    <property type="entry name" value="psREC-like_D2_PleD"/>
    <property type="match status" value="1"/>
</dbReference>
<dbReference type="SMART" id="SM00267">
    <property type="entry name" value="GGDEF"/>
    <property type="match status" value="1"/>
</dbReference>
<sequence length="453" mass="50163">MTARVLIVDDLLPNIKLLEARLSAEYFDVVTATNGPQALELCREGRCDIVLLDVMMPGMDGFEVCSRLKADPATMHLPVVIVTALDQPEDRVHGLECGADDFLTKPVDEIALIARVRSLARLKITIDELRARASTSANLGLASREPNDGARGRILLVEDRPSSADRIDSALRDFHDIDIEQHPQEALFRAAENNYELVVVSLNLAHFDALRLCSQLRSLERTRTLPILLLADMDDRQRVLRGLDLGVNDYIMRPIDRNELLARVRTQLRRKRYTDSLHENVQAAIELAVVDALTGLNNRRFLETHLATALDQTAHKGRPLSLMILDIDHFKSVNDTYGHDAGDEVLKAFAQRIKRVLRSADLVCRLGGEEFVVVMPDTPLAVAERIAERVRAAVEGARFPVDPKATRTIPVTTSIGLAERGADANADALMRRADKALYASKTSGRNRVTAAAA</sequence>
<gene>
    <name evidence="6" type="primary">pleD</name>
    <name evidence="6" type="ORF">SS37A_11190</name>
</gene>
<dbReference type="Proteomes" id="UP001317629">
    <property type="component" value="Chromosome"/>
</dbReference>
<dbReference type="Gene3D" id="6.10.250.690">
    <property type="match status" value="1"/>
</dbReference>
<dbReference type="CDD" id="cd01949">
    <property type="entry name" value="GGDEF"/>
    <property type="match status" value="1"/>
</dbReference>
<dbReference type="SMART" id="SM00448">
    <property type="entry name" value="REC"/>
    <property type="match status" value="2"/>
</dbReference>
<comment type="caution">
    <text evidence="3">Lacks conserved residue(s) required for the propagation of feature annotation.</text>
</comment>
<dbReference type="Pfam" id="PF00072">
    <property type="entry name" value="Response_reg"/>
    <property type="match status" value="2"/>
</dbReference>
<dbReference type="InterPro" id="IPR001789">
    <property type="entry name" value="Sig_transdc_resp-reg_receiver"/>
</dbReference>
<protein>
    <recommendedName>
        <fullName evidence="1">diguanylate cyclase</fullName>
        <ecNumber evidence="1">2.7.7.65</ecNumber>
    </recommendedName>
</protein>
<dbReference type="EC" id="2.7.7.65" evidence="1"/>
<dbReference type="Gene3D" id="3.30.70.270">
    <property type="match status" value="1"/>
</dbReference>
<dbReference type="Pfam" id="PF00990">
    <property type="entry name" value="GGDEF"/>
    <property type="match status" value="1"/>
</dbReference>
<dbReference type="CDD" id="cd17538">
    <property type="entry name" value="REC_D1_PleD-like"/>
    <property type="match status" value="1"/>
</dbReference>
<dbReference type="NCBIfam" id="TIGR00254">
    <property type="entry name" value="GGDEF"/>
    <property type="match status" value="1"/>
</dbReference>
<evidence type="ECO:0000256" key="3">
    <source>
        <dbReference type="PROSITE-ProRule" id="PRU00169"/>
    </source>
</evidence>
<accession>A0ABN6VEH4</accession>
<feature type="domain" description="Response regulatory" evidence="4">
    <location>
        <begin position="4"/>
        <end position="120"/>
    </location>
</feature>
<keyword evidence="3" id="KW-0597">Phosphoprotein</keyword>
<evidence type="ECO:0000259" key="4">
    <source>
        <dbReference type="PROSITE" id="PS50110"/>
    </source>
</evidence>
<dbReference type="InterPro" id="IPR043128">
    <property type="entry name" value="Rev_trsase/Diguanyl_cyclase"/>
</dbReference>
<dbReference type="PROSITE" id="PS50110">
    <property type="entry name" value="RESPONSE_REGULATORY"/>
    <property type="match status" value="2"/>
</dbReference>
<dbReference type="EMBL" id="AP027142">
    <property type="protein sequence ID" value="BDV33590.1"/>
    <property type="molecule type" value="Genomic_DNA"/>
</dbReference>
<organism evidence="6 7">
    <name type="scientific">Methylocystis iwaonis</name>
    <dbReference type="NCBI Taxonomy" id="2885079"/>
    <lineage>
        <taxon>Bacteria</taxon>
        <taxon>Pseudomonadati</taxon>
        <taxon>Pseudomonadota</taxon>
        <taxon>Alphaproteobacteria</taxon>
        <taxon>Hyphomicrobiales</taxon>
        <taxon>Methylocystaceae</taxon>
        <taxon>Methylocystis</taxon>
    </lineage>
</organism>
<dbReference type="SUPFAM" id="SSF52172">
    <property type="entry name" value="CheY-like"/>
    <property type="match status" value="2"/>
</dbReference>
<comment type="catalytic activity">
    <reaction evidence="2">
        <text>2 GTP = 3',3'-c-di-GMP + 2 diphosphate</text>
        <dbReference type="Rhea" id="RHEA:24898"/>
        <dbReference type="ChEBI" id="CHEBI:33019"/>
        <dbReference type="ChEBI" id="CHEBI:37565"/>
        <dbReference type="ChEBI" id="CHEBI:58805"/>
        <dbReference type="EC" id="2.7.7.65"/>
    </reaction>
</comment>
<dbReference type="InterPro" id="IPR029787">
    <property type="entry name" value="Nucleotide_cyclase"/>
</dbReference>
<dbReference type="PROSITE" id="PS50887">
    <property type="entry name" value="GGDEF"/>
    <property type="match status" value="1"/>
</dbReference>
<feature type="domain" description="Response regulatory" evidence="4">
    <location>
        <begin position="153"/>
        <end position="268"/>
    </location>
</feature>
<dbReference type="InterPro" id="IPR050469">
    <property type="entry name" value="Diguanylate_Cyclase"/>
</dbReference>
<dbReference type="Gene3D" id="3.40.50.2300">
    <property type="match status" value="1"/>
</dbReference>
<keyword evidence="7" id="KW-1185">Reference proteome</keyword>
<proteinExistence type="predicted"/>
<dbReference type="InterPro" id="IPR000160">
    <property type="entry name" value="GGDEF_dom"/>
</dbReference>
<dbReference type="NCBIfam" id="NF007135">
    <property type="entry name" value="PRK09581.1"/>
    <property type="match status" value="1"/>
</dbReference>
<evidence type="ECO:0000313" key="6">
    <source>
        <dbReference type="EMBL" id="BDV33590.1"/>
    </source>
</evidence>
<evidence type="ECO:0000259" key="5">
    <source>
        <dbReference type="PROSITE" id="PS50887"/>
    </source>
</evidence>
<dbReference type="RefSeq" id="WP_281931081.1">
    <property type="nucleotide sequence ID" value="NZ_AP027142.1"/>
</dbReference>
<dbReference type="SUPFAM" id="SSF55073">
    <property type="entry name" value="Nucleotide cyclase"/>
    <property type="match status" value="1"/>
</dbReference>
<dbReference type="PANTHER" id="PTHR45138:SF9">
    <property type="entry name" value="DIGUANYLATE CYCLASE DGCM-RELATED"/>
    <property type="match status" value="1"/>
</dbReference>
<evidence type="ECO:0000256" key="2">
    <source>
        <dbReference type="ARBA" id="ARBA00034247"/>
    </source>
</evidence>
<feature type="domain" description="GGDEF" evidence="5">
    <location>
        <begin position="318"/>
        <end position="453"/>
    </location>
</feature>
<evidence type="ECO:0000256" key="1">
    <source>
        <dbReference type="ARBA" id="ARBA00012528"/>
    </source>
</evidence>
<evidence type="ECO:0000313" key="7">
    <source>
        <dbReference type="Proteomes" id="UP001317629"/>
    </source>
</evidence>
<feature type="modified residue" description="4-aspartylphosphate" evidence="3">
    <location>
        <position position="53"/>
    </location>
</feature>